<dbReference type="PROSITE" id="PS00108">
    <property type="entry name" value="PROTEIN_KINASE_ST"/>
    <property type="match status" value="1"/>
</dbReference>
<keyword evidence="4" id="KW-0597">Phosphoprotein</keyword>
<dbReference type="WBParaSite" id="ACOC_0001019201-mRNA-1">
    <property type="protein sequence ID" value="ACOC_0001019201-mRNA-1"/>
    <property type="gene ID" value="ACOC_0001019201"/>
</dbReference>
<protein>
    <recommendedName>
        <fullName evidence="2">non-specific serine/threonine protein kinase</fullName>
        <ecNumber evidence="2">2.7.11.1</ecNumber>
    </recommendedName>
</protein>
<evidence type="ECO:0000313" key="11">
    <source>
        <dbReference type="EMBL" id="VDM61778.1"/>
    </source>
</evidence>
<dbReference type="PROSITE" id="PS50011">
    <property type="entry name" value="PROTEIN_KINASE_DOM"/>
    <property type="match status" value="1"/>
</dbReference>
<dbReference type="Gene3D" id="1.10.510.10">
    <property type="entry name" value="Transferase(Phosphotransferase) domain 1"/>
    <property type="match status" value="1"/>
</dbReference>
<evidence type="ECO:0000256" key="1">
    <source>
        <dbReference type="ARBA" id="ARBA00006935"/>
    </source>
</evidence>
<dbReference type="InterPro" id="IPR000719">
    <property type="entry name" value="Prot_kinase_dom"/>
</dbReference>
<dbReference type="SMART" id="SM00220">
    <property type="entry name" value="S_TKc"/>
    <property type="match status" value="1"/>
</dbReference>
<evidence type="ECO:0000313" key="13">
    <source>
        <dbReference type="WBParaSite" id="ACOC_0001019201-mRNA-1"/>
    </source>
</evidence>
<dbReference type="Pfam" id="PF00069">
    <property type="entry name" value="Pkinase"/>
    <property type="match status" value="1"/>
</dbReference>
<keyword evidence="6" id="KW-0547">Nucleotide-binding</keyword>
<gene>
    <name evidence="11" type="ORF">ACOC_LOCUS10193</name>
</gene>
<dbReference type="FunFam" id="1.10.510.10:FF:000033">
    <property type="entry name" value="Non-specific serine/threonine protein kinase"/>
    <property type="match status" value="1"/>
</dbReference>
<comment type="similarity">
    <text evidence="1">Belongs to the protein kinase superfamily. AGC Ser/Thr protein kinase family. RAC subfamily.</text>
</comment>
<evidence type="ECO:0000256" key="2">
    <source>
        <dbReference type="ARBA" id="ARBA00012513"/>
    </source>
</evidence>
<keyword evidence="7" id="KW-0418">Kinase</keyword>
<dbReference type="InterPro" id="IPR000961">
    <property type="entry name" value="AGC-kinase_C"/>
</dbReference>
<dbReference type="AlphaFoldDB" id="A0A158PKK1"/>
<dbReference type="InterPro" id="IPR008271">
    <property type="entry name" value="Ser/Thr_kinase_AS"/>
</dbReference>
<dbReference type="GO" id="GO:0004674">
    <property type="term" value="F:protein serine/threonine kinase activity"/>
    <property type="evidence" value="ECO:0007669"/>
    <property type="project" value="UniProtKB-KW"/>
</dbReference>
<evidence type="ECO:0000256" key="7">
    <source>
        <dbReference type="ARBA" id="ARBA00022777"/>
    </source>
</evidence>
<dbReference type="SUPFAM" id="SSF56112">
    <property type="entry name" value="Protein kinase-like (PK-like)"/>
    <property type="match status" value="1"/>
</dbReference>
<reference evidence="13" key="1">
    <citation type="submission" date="2016-04" db="UniProtKB">
        <authorList>
            <consortium name="WormBaseParasite"/>
        </authorList>
    </citation>
    <scope>IDENTIFICATION</scope>
</reference>
<dbReference type="PANTHER" id="PTHR24351">
    <property type="entry name" value="RIBOSOMAL PROTEIN S6 KINASE"/>
    <property type="match status" value="1"/>
</dbReference>
<keyword evidence="5" id="KW-0808">Transferase</keyword>
<evidence type="ECO:0000256" key="8">
    <source>
        <dbReference type="ARBA" id="ARBA00022840"/>
    </source>
</evidence>
<dbReference type="OrthoDB" id="63267at2759"/>
<evidence type="ECO:0000259" key="9">
    <source>
        <dbReference type="PROSITE" id="PS50011"/>
    </source>
</evidence>
<organism evidence="13">
    <name type="scientific">Angiostrongylus costaricensis</name>
    <name type="common">Nematode worm</name>
    <dbReference type="NCBI Taxonomy" id="334426"/>
    <lineage>
        <taxon>Eukaryota</taxon>
        <taxon>Metazoa</taxon>
        <taxon>Ecdysozoa</taxon>
        <taxon>Nematoda</taxon>
        <taxon>Chromadorea</taxon>
        <taxon>Rhabditida</taxon>
        <taxon>Rhabditina</taxon>
        <taxon>Rhabditomorpha</taxon>
        <taxon>Strongyloidea</taxon>
        <taxon>Metastrongylidae</taxon>
        <taxon>Angiostrongylus</taxon>
    </lineage>
</organism>
<evidence type="ECO:0000256" key="4">
    <source>
        <dbReference type="ARBA" id="ARBA00022553"/>
    </source>
</evidence>
<evidence type="ECO:0000256" key="3">
    <source>
        <dbReference type="ARBA" id="ARBA00022527"/>
    </source>
</evidence>
<keyword evidence="12" id="KW-1185">Reference proteome</keyword>
<dbReference type="GO" id="GO:0005524">
    <property type="term" value="F:ATP binding"/>
    <property type="evidence" value="ECO:0007669"/>
    <property type="project" value="UniProtKB-KW"/>
</dbReference>
<dbReference type="STRING" id="334426.A0A158PKK1"/>
<sequence length="311" mass="35692">YRDGIASVEHRKDHYQVSIPYSCGVPLRKIRLGATTKRPVSRRRTIVEHRHRSSYSFQTADRLCFVMEFAIGGDLYYHLNQGFSEPRTRFYGAEIVLALGYLHANNIVYRDLKLENLLLDKDGHIKIADFGLCKEEISFGDKTSTFCGTPEYLAPEVLEDNDYGRSVDWWGVGVVMYEMMCGRLPFYSRDHQKLFELIMASELRFPSKLSAEAKQLLTGLLVKNPTQRLGGGPDDALEVCQQPFFKSIDWEKLYRKEIEPPYKPSVQSETDTSYFDKVRESPKLRRSPAFLSRRSAKSKPIPGCTIVLVLN</sequence>
<keyword evidence="3" id="KW-0723">Serine/threonine-protein kinase</keyword>
<dbReference type="OMA" id="NERHENH"/>
<evidence type="ECO:0000256" key="6">
    <source>
        <dbReference type="ARBA" id="ARBA00022741"/>
    </source>
</evidence>
<dbReference type="Proteomes" id="UP000267027">
    <property type="component" value="Unassembled WGS sequence"/>
</dbReference>
<dbReference type="Gene3D" id="3.30.200.20">
    <property type="entry name" value="Phosphorylase Kinase, domain 1"/>
    <property type="match status" value="1"/>
</dbReference>
<accession>A0A158PKK1</accession>
<reference evidence="11 12" key="2">
    <citation type="submission" date="2018-11" db="EMBL/GenBank/DDBJ databases">
        <authorList>
            <consortium name="Pathogen Informatics"/>
        </authorList>
    </citation>
    <scope>NUCLEOTIDE SEQUENCE [LARGE SCALE GENOMIC DNA]</scope>
    <source>
        <strain evidence="11 12">Costa Rica</strain>
    </source>
</reference>
<dbReference type="InterPro" id="IPR011009">
    <property type="entry name" value="Kinase-like_dom_sf"/>
</dbReference>
<name>A0A158PKK1_ANGCS</name>
<feature type="domain" description="Protein kinase" evidence="9">
    <location>
        <begin position="1"/>
        <end position="245"/>
    </location>
</feature>
<keyword evidence="8" id="KW-0067">ATP-binding</keyword>
<feature type="domain" description="AGC-kinase C-terminal" evidence="10">
    <location>
        <begin position="246"/>
        <end position="311"/>
    </location>
</feature>
<dbReference type="PROSITE" id="PS51285">
    <property type="entry name" value="AGC_KINASE_CTER"/>
    <property type="match status" value="1"/>
</dbReference>
<dbReference type="EMBL" id="UYYA01004424">
    <property type="protein sequence ID" value="VDM61778.1"/>
    <property type="molecule type" value="Genomic_DNA"/>
</dbReference>
<dbReference type="EC" id="2.7.11.1" evidence="2"/>
<proteinExistence type="inferred from homology"/>
<evidence type="ECO:0000259" key="10">
    <source>
        <dbReference type="PROSITE" id="PS51285"/>
    </source>
</evidence>
<evidence type="ECO:0000313" key="12">
    <source>
        <dbReference type="Proteomes" id="UP000267027"/>
    </source>
</evidence>
<dbReference type="SMART" id="SM00133">
    <property type="entry name" value="S_TK_X"/>
    <property type="match status" value="1"/>
</dbReference>
<evidence type="ECO:0000256" key="5">
    <source>
        <dbReference type="ARBA" id="ARBA00022679"/>
    </source>
</evidence>